<dbReference type="AlphaFoldDB" id="A0A1E5W847"/>
<dbReference type="EMBL" id="LWDX02018440">
    <property type="protein sequence ID" value="OEL33525.1"/>
    <property type="molecule type" value="Genomic_DNA"/>
</dbReference>
<accession>A0A1E5W847</accession>
<dbReference type="OrthoDB" id="10527247at2759"/>
<evidence type="ECO:0000313" key="2">
    <source>
        <dbReference type="Proteomes" id="UP000095767"/>
    </source>
</evidence>
<gene>
    <name evidence="1" type="ORF">BAE44_0005456</name>
</gene>
<name>A0A1E5W847_9POAL</name>
<proteinExistence type="predicted"/>
<comment type="caution">
    <text evidence="1">The sequence shown here is derived from an EMBL/GenBank/DDBJ whole genome shotgun (WGS) entry which is preliminary data.</text>
</comment>
<organism evidence="1 2">
    <name type="scientific">Dichanthelium oligosanthes</name>
    <dbReference type="NCBI Taxonomy" id="888268"/>
    <lineage>
        <taxon>Eukaryota</taxon>
        <taxon>Viridiplantae</taxon>
        <taxon>Streptophyta</taxon>
        <taxon>Embryophyta</taxon>
        <taxon>Tracheophyta</taxon>
        <taxon>Spermatophyta</taxon>
        <taxon>Magnoliopsida</taxon>
        <taxon>Liliopsida</taxon>
        <taxon>Poales</taxon>
        <taxon>Poaceae</taxon>
        <taxon>PACMAD clade</taxon>
        <taxon>Panicoideae</taxon>
        <taxon>Panicodae</taxon>
        <taxon>Paniceae</taxon>
        <taxon>Dichantheliinae</taxon>
        <taxon>Dichanthelium</taxon>
    </lineage>
</organism>
<keyword evidence="2" id="KW-1185">Reference proteome</keyword>
<sequence length="233" mass="25196">MTSEKIIDAGYNYNAPALAAEMLAAVSADPLQLTLGTHAPAINTLGSSTTLFSEGTGSGINLNLPSPGNETDIIPDNASPNLKTVKPYERPLSGQLVGRKDPLFALVILESSEVAKAAADEHHAEFFSQQGARGGYKKKMREPVHHEADAAPAKRKRRYKWPAKRVAKLDARIEQLRNEALLDPAHGRPLTLIQEKIDELQAQKSLVHARMLDLMYGEGEGSSDEQAPPSTGN</sequence>
<evidence type="ECO:0000313" key="1">
    <source>
        <dbReference type="EMBL" id="OEL33525.1"/>
    </source>
</evidence>
<protein>
    <submittedName>
        <fullName evidence="1">Uncharacterized protein</fullName>
    </submittedName>
</protein>
<dbReference type="Proteomes" id="UP000095767">
    <property type="component" value="Unassembled WGS sequence"/>
</dbReference>
<reference evidence="1 2" key="1">
    <citation type="submission" date="2016-09" db="EMBL/GenBank/DDBJ databases">
        <title>The draft genome of Dichanthelium oligosanthes: A C3 panicoid grass species.</title>
        <authorList>
            <person name="Studer A.J."/>
            <person name="Schnable J.C."/>
            <person name="Brutnell T.P."/>
        </authorList>
    </citation>
    <scope>NUCLEOTIDE SEQUENCE [LARGE SCALE GENOMIC DNA]</scope>
    <source>
        <strain evidence="2">cv. Kellogg 1175</strain>
        <tissue evidence="1">Leaf</tissue>
    </source>
</reference>